<dbReference type="Proteomes" id="UP000222975">
    <property type="component" value="Segment"/>
</dbReference>
<gene>
    <name evidence="2" type="ORF">SIMMY50_113</name>
</gene>
<keyword evidence="3" id="KW-1185">Reference proteome</keyword>
<accession>A0A173GDD7</accession>
<proteinExistence type="predicted"/>
<organism evidence="2 3">
    <name type="scientific">Erwinia phage vB_EamM_Simmy50</name>
    <dbReference type="NCBI Taxonomy" id="1815988"/>
    <lineage>
        <taxon>Viruses</taxon>
        <taxon>Duplodnaviria</taxon>
        <taxon>Heunggongvirae</taxon>
        <taxon>Uroviricota</taxon>
        <taxon>Caudoviricetes</taxon>
        <taxon>Chimalliviridae</taxon>
        <taxon>Agricanvirus</taxon>
        <taxon>Agricanvirus simmy50</taxon>
    </lineage>
</organism>
<feature type="compositionally biased region" description="Basic and acidic residues" evidence="1">
    <location>
        <begin position="121"/>
        <end position="133"/>
    </location>
</feature>
<evidence type="ECO:0000313" key="3">
    <source>
        <dbReference type="Proteomes" id="UP000222975"/>
    </source>
</evidence>
<evidence type="ECO:0000256" key="1">
    <source>
        <dbReference type="SAM" id="MobiDB-lite"/>
    </source>
</evidence>
<name>A0A173GDD7_9CAUD</name>
<feature type="region of interest" description="Disordered" evidence="1">
    <location>
        <begin position="108"/>
        <end position="133"/>
    </location>
</feature>
<sequence length="203" mass="21875">MFKRFMFYLFSKLFDHKGEYTMSEAVKDQQSNDVNATNDVEVQPTPAETSAPELASNDVVAAPEAAGDARPEVQDTVESTPVVIEPVAVVEPSAPVVAPAPVVVPAAEPAPAPVAPTTPTDSDKTEGEPDTNRFDHLASTLKSLLQVAGHELDEAFDDAVPLAKQIASSDEEFGDKLKDILVVVGREYGEAFHHFFSYAKKHI</sequence>
<protein>
    <submittedName>
        <fullName evidence="2">Uncharacterized protein</fullName>
    </submittedName>
</protein>
<reference evidence="3" key="1">
    <citation type="submission" date="2016-03" db="EMBL/GenBank/DDBJ databases">
        <authorList>
            <person name="Sharma R."/>
            <person name="Simister A.R."/>
            <person name="Berg J.A."/>
            <person name="Jensen G.L."/>
            <person name="Keele B.R."/>
            <person name="Ward M.E.H."/>
            <person name="Breakwell D.P."/>
            <person name="Hope S."/>
            <person name="Grose J.H."/>
        </authorList>
    </citation>
    <scope>NUCLEOTIDE SEQUENCE [LARGE SCALE GENOMIC DNA]</scope>
</reference>
<dbReference type="EMBL" id="KU886223">
    <property type="protein sequence ID" value="ANH51575.1"/>
    <property type="molecule type" value="Genomic_DNA"/>
</dbReference>
<evidence type="ECO:0000313" key="2">
    <source>
        <dbReference type="EMBL" id="ANH51575.1"/>
    </source>
</evidence>